<feature type="chain" id="PRO_5012770739" evidence="1">
    <location>
        <begin position="21"/>
        <end position="200"/>
    </location>
</feature>
<dbReference type="EMBL" id="FQXT01000003">
    <property type="protein sequence ID" value="SHI07828.1"/>
    <property type="molecule type" value="Genomic_DNA"/>
</dbReference>
<dbReference type="Pfam" id="PF13568">
    <property type="entry name" value="OMP_b-brl_2"/>
    <property type="match status" value="1"/>
</dbReference>
<evidence type="ECO:0000313" key="6">
    <source>
        <dbReference type="Proteomes" id="UP000290037"/>
    </source>
</evidence>
<feature type="signal peptide" evidence="1">
    <location>
        <begin position="1"/>
        <end position="20"/>
    </location>
</feature>
<accession>A0A1M5Y7P5</accession>
<dbReference type="Proteomes" id="UP000184240">
    <property type="component" value="Unassembled WGS sequence"/>
</dbReference>
<evidence type="ECO:0000313" key="5">
    <source>
        <dbReference type="Proteomes" id="UP000184240"/>
    </source>
</evidence>
<keyword evidence="6" id="KW-1185">Reference proteome</keyword>
<dbReference type="STRING" id="573501.SAMN04487999_1987"/>
<reference evidence="5" key="2">
    <citation type="submission" date="2016-11" db="EMBL/GenBank/DDBJ databases">
        <authorList>
            <person name="Varghese N."/>
            <person name="Submissions S."/>
        </authorList>
    </citation>
    <scope>NUCLEOTIDE SEQUENCE [LARGE SCALE GENOMIC DNA]</scope>
    <source>
        <strain evidence="5">DSM 19859</strain>
    </source>
</reference>
<evidence type="ECO:0000259" key="2">
    <source>
        <dbReference type="Pfam" id="PF13568"/>
    </source>
</evidence>
<feature type="domain" description="Outer membrane protein beta-barrel" evidence="2">
    <location>
        <begin position="19"/>
        <end position="182"/>
    </location>
</feature>
<evidence type="ECO:0000313" key="3">
    <source>
        <dbReference type="EMBL" id="RXG30530.1"/>
    </source>
</evidence>
<protein>
    <submittedName>
        <fullName evidence="4">Outer membrane protein beta-barrel domain-containing protein</fullName>
    </submittedName>
    <submittedName>
        <fullName evidence="3">Outer membrane protein with beta-barrel domain</fullName>
    </submittedName>
</protein>
<dbReference type="Proteomes" id="UP000290037">
    <property type="component" value="Unassembled WGS sequence"/>
</dbReference>
<proteinExistence type="predicted"/>
<dbReference type="InterPro" id="IPR025665">
    <property type="entry name" value="Beta-barrel_OMP_2"/>
</dbReference>
<dbReference type="InterPro" id="IPR011250">
    <property type="entry name" value="OMP/PagP_B-barrel"/>
</dbReference>
<name>A0A1M5Y7P5_9FLAO</name>
<reference evidence="4" key="1">
    <citation type="submission" date="2016-11" db="EMBL/GenBank/DDBJ databases">
        <authorList>
            <person name="Jaros S."/>
            <person name="Januszkiewicz K."/>
            <person name="Wedrychowicz H."/>
        </authorList>
    </citation>
    <scope>NUCLEOTIDE SEQUENCE [LARGE SCALE GENOMIC DNA]</scope>
    <source>
        <strain evidence="4">DSM 19859</strain>
    </source>
</reference>
<keyword evidence="1" id="KW-0732">Signal</keyword>
<organism evidence="4 5">
    <name type="scientific">Leeuwenhoekiella palythoae</name>
    <dbReference type="NCBI Taxonomy" id="573501"/>
    <lineage>
        <taxon>Bacteria</taxon>
        <taxon>Pseudomonadati</taxon>
        <taxon>Bacteroidota</taxon>
        <taxon>Flavobacteriia</taxon>
        <taxon>Flavobacteriales</taxon>
        <taxon>Flavobacteriaceae</taxon>
        <taxon>Leeuwenhoekiella</taxon>
    </lineage>
</organism>
<evidence type="ECO:0000313" key="4">
    <source>
        <dbReference type="EMBL" id="SHI07828.1"/>
    </source>
</evidence>
<sequence>MKKLFLIASFMVLGGAAAQAQDAFHFGAKGGVNFANIAGDDAADQESRTSFYAGLVAELPISEMFSIQPEVIYSAQGSTIAAIDEDNTFDVDDNVEYQLDYIQVPLMAKIYLADGFSLQAGPSLNFLVSEEIDFQPTSASGDIDIEDGANNFEFGTAAGLEYQFDNGLFIQGRYTRGFTKIYDDVSAYNYAIQAGVGFVF</sequence>
<dbReference type="SUPFAM" id="SSF56925">
    <property type="entry name" value="OMPA-like"/>
    <property type="match status" value="1"/>
</dbReference>
<dbReference type="AlphaFoldDB" id="A0A1M5Y7P5"/>
<gene>
    <name evidence="3" type="ORF">DSM01_1280</name>
    <name evidence="4" type="ORF">SAMN04487999_1987</name>
</gene>
<dbReference type="OrthoDB" id="947434at2"/>
<dbReference type="RefSeq" id="WP_072982643.1">
    <property type="nucleotide sequence ID" value="NZ_CAXPJH010000009.1"/>
</dbReference>
<evidence type="ECO:0000256" key="1">
    <source>
        <dbReference type="SAM" id="SignalP"/>
    </source>
</evidence>
<reference evidence="3 6" key="3">
    <citation type="submission" date="2018-07" db="EMBL/GenBank/DDBJ databases">
        <title>Leeuwenhoekiella genomics.</title>
        <authorList>
            <person name="Tahon G."/>
            <person name="Willems A."/>
        </authorList>
    </citation>
    <scope>NUCLEOTIDE SEQUENCE [LARGE SCALE GENOMIC DNA]</scope>
    <source>
        <strain evidence="3 6">LMG 24856</strain>
    </source>
</reference>
<dbReference type="EMBL" id="QOVN01000002">
    <property type="protein sequence ID" value="RXG30530.1"/>
    <property type="molecule type" value="Genomic_DNA"/>
</dbReference>